<dbReference type="GO" id="GO:0005546">
    <property type="term" value="F:phosphatidylinositol-4,5-bisphosphate binding"/>
    <property type="evidence" value="ECO:0007669"/>
    <property type="project" value="TreeGrafter"/>
</dbReference>
<evidence type="ECO:0000259" key="6">
    <source>
        <dbReference type="Pfam" id="PF24915"/>
    </source>
</evidence>
<protein>
    <recommendedName>
        <fullName evidence="9">SEC14 domain and spectrin repeat-containing protein 1</fullName>
    </recommendedName>
</protein>
<comment type="similarity">
    <text evidence="2">Belongs to the SOLO family.</text>
</comment>
<dbReference type="CDD" id="cd00176">
    <property type="entry name" value="SPEC"/>
    <property type="match status" value="1"/>
</dbReference>
<dbReference type="GO" id="GO:0080025">
    <property type="term" value="F:phosphatidylinositol-3,5-bisphosphate binding"/>
    <property type="evidence" value="ECO:0007669"/>
    <property type="project" value="TreeGrafter"/>
</dbReference>
<dbReference type="AlphaFoldDB" id="A0AAE0RV26"/>
<dbReference type="InterPro" id="IPR001251">
    <property type="entry name" value="CRAL-TRIO_dom"/>
</dbReference>
<feature type="region of interest" description="Disordered" evidence="3">
    <location>
        <begin position="1"/>
        <end position="35"/>
    </location>
</feature>
<keyword evidence="4" id="KW-0812">Transmembrane</keyword>
<evidence type="ECO:0000313" key="8">
    <source>
        <dbReference type="Proteomes" id="UP001195483"/>
    </source>
</evidence>
<dbReference type="Pfam" id="PF24915">
    <property type="entry name" value="Spectrin_SESTD1"/>
    <property type="match status" value="1"/>
</dbReference>
<feature type="transmembrane region" description="Helical" evidence="4">
    <location>
        <begin position="1090"/>
        <end position="1115"/>
    </location>
</feature>
<dbReference type="GO" id="GO:0010314">
    <property type="term" value="F:phosphatidylinositol-5-phosphate binding"/>
    <property type="evidence" value="ECO:0007669"/>
    <property type="project" value="TreeGrafter"/>
</dbReference>
<reference evidence="7" key="3">
    <citation type="submission" date="2023-05" db="EMBL/GenBank/DDBJ databases">
        <authorList>
            <person name="Smith C.H."/>
        </authorList>
    </citation>
    <scope>NUCLEOTIDE SEQUENCE</scope>
    <source>
        <strain evidence="7">CHS0354</strain>
        <tissue evidence="7">Mantle</tissue>
    </source>
</reference>
<name>A0AAE0RV26_9BIVA</name>
<feature type="compositionally biased region" description="Polar residues" evidence="3">
    <location>
        <begin position="235"/>
        <end position="244"/>
    </location>
</feature>
<evidence type="ECO:0000256" key="2">
    <source>
        <dbReference type="ARBA" id="ARBA00038285"/>
    </source>
</evidence>
<evidence type="ECO:0000256" key="3">
    <source>
        <dbReference type="SAM" id="MobiDB-lite"/>
    </source>
</evidence>
<keyword evidence="1" id="KW-0677">Repeat</keyword>
<feature type="compositionally biased region" description="Polar residues" evidence="3">
    <location>
        <begin position="787"/>
        <end position="846"/>
    </location>
</feature>
<dbReference type="Pfam" id="PF00435">
    <property type="entry name" value="Spectrin"/>
    <property type="match status" value="1"/>
</dbReference>
<feature type="compositionally biased region" description="Basic residues" evidence="3">
    <location>
        <begin position="860"/>
        <end position="869"/>
    </location>
</feature>
<accession>A0AAE0RV26</accession>
<reference evidence="7" key="2">
    <citation type="journal article" date="2021" name="Genome Biol. Evol.">
        <title>Developing a high-quality reference genome for a parasitic bivalve with doubly uniparental inheritance (Bivalvia: Unionida).</title>
        <authorList>
            <person name="Smith C.H."/>
        </authorList>
    </citation>
    <scope>NUCLEOTIDE SEQUENCE</scope>
    <source>
        <strain evidence="7">CHS0354</strain>
        <tissue evidence="7">Mantle</tissue>
    </source>
</reference>
<dbReference type="Gene3D" id="1.20.58.60">
    <property type="match status" value="2"/>
</dbReference>
<sequence>MAYPGPNTMSSPSMSMRSERSQPNTQTRMDRTQSVRSIDRGAVSSINNTTGMPVREGRFMEAAHILDLLRKEIVYLTGGRDRQGGPLLIFPPHHDPEFTHQDITACLKYLLQIPSEESKRRGFTAIVDSRDGSWSILVTLLGCMKQSLGDYLKQVLVLKADGMGERTSSSSSFRRDRAINIEPQFVTLNRLYTYVDKNQLISSMGGTLSYQHNVWLRNRLDLEKFNREARAASTHLDSSESQIQHKYRTKNADSPTSPLEALRQHRFFYDSIMSVPTQVIQDGYDLLSRLQDYDKLGVPSGEPMAGTLDSLEAQKQVKRMIQIIENRVEKLRGYLTVRDQSLNMNMQHSDLQKDIRRVVEWILNPGEKLLASQSEIGDSAETAEQLRKQHEQLEIKCTDTYGQYAELRHRVEDYIREGYPNAEDLQSQRDYMDTVCRSFASRLERRRTLLITSVRFYRLAEDFSRRLDDLLELLCSDINADNVEAAREAVSSLQEKCDAIDHAAQSTLSDGQSLLDEMSRPIKNAFGKDISPDYDGQIKHITKKLEDLQERKMRCDELADVRKLKLQQILQLRTCERDADQAIQWIQELCDVMMCTHTSIGSTTQEAEKLQEEHKKFESTANGTYEYGKQLLQAALVLRRSLRYDLQPNTEKSDQLEAAWNRFLKGARERANRLNVASMFLSQSEKLVDSMEQLLVVIAQTLTGDLPVPTALAKHGPEKARQSRECQDTTQMGQALLERLALPIIVLEQQEKQMSTDNQEATETINNRLRKMAKKMSEINRYWTEMEQTGQPPSVQPKIQHTFQPPSHQKSSTLPRRTQSQSLTHKTSVPYPQSQSLPNKGQSQILPNHRNHSRPDSTRRRQPIPRASRRWTSEISQVSLGSQADSSHPRSSGSRPYHSHHPSLVGMEPQIQPRSFEGHQSQPYMSYPSEDDSVRPTYASSRDLDIGPQYENVPISREGLDDIDNTLGVREETPEMMQVQVELFQVLQNRRTGQRETLEEQLLREMKQSGLDYWLSQSGLESWLCQSWLESWLCQDGLESWLCQGELESGSSEWVGVLALSGWVEVLALSDWIGVLALSEWIGLLALSELFGLLALSEHVVVLALLEWVGVLALSEWVGVLAMSEWVGLLALSEWVRVLALSKWVGILALSGWVGLLVLSEWVRVLVLSEWFGVLALSGWVGVLDLSEWVGVLALSEWVGVLAQSVCL</sequence>
<keyword evidence="8" id="KW-1185">Reference proteome</keyword>
<dbReference type="SMART" id="SM00150">
    <property type="entry name" value="SPEC"/>
    <property type="match status" value="3"/>
</dbReference>
<dbReference type="InterPro" id="IPR002017">
    <property type="entry name" value="Spectrin_repeat"/>
</dbReference>
<dbReference type="PANTHER" id="PTHR46607:SF1">
    <property type="entry name" value="SEC14 DOMAIN AND SPECTRIN REPEAT-CONTAINING PROTEIN 1"/>
    <property type="match status" value="1"/>
</dbReference>
<evidence type="ECO:0000313" key="7">
    <source>
        <dbReference type="EMBL" id="KAK3580212.1"/>
    </source>
</evidence>
<dbReference type="GO" id="GO:0043325">
    <property type="term" value="F:phosphatidylinositol-3,4-bisphosphate binding"/>
    <property type="evidence" value="ECO:0007669"/>
    <property type="project" value="TreeGrafter"/>
</dbReference>
<dbReference type="Proteomes" id="UP001195483">
    <property type="component" value="Unassembled WGS sequence"/>
</dbReference>
<feature type="region of interest" description="Disordered" evidence="3">
    <location>
        <begin position="233"/>
        <end position="257"/>
    </location>
</feature>
<evidence type="ECO:0000259" key="5">
    <source>
        <dbReference type="Pfam" id="PF13716"/>
    </source>
</evidence>
<feature type="transmembrane region" description="Helical" evidence="4">
    <location>
        <begin position="1165"/>
        <end position="1183"/>
    </location>
</feature>
<keyword evidence="4" id="KW-0472">Membrane</keyword>
<dbReference type="PANTHER" id="PTHR46607">
    <property type="entry name" value="SEC14 DOMAIN AND SPECTRIN REPEAT-CONTAINING PROTEIN 1"/>
    <property type="match status" value="1"/>
</dbReference>
<dbReference type="GO" id="GO:0070273">
    <property type="term" value="F:phosphatidylinositol-4-phosphate binding"/>
    <property type="evidence" value="ECO:0007669"/>
    <property type="project" value="TreeGrafter"/>
</dbReference>
<reference evidence="7" key="1">
    <citation type="journal article" date="2021" name="Genome Biol. Evol.">
        <title>A High-Quality Reference Genome for a Parasitic Bivalve with Doubly Uniparental Inheritance (Bivalvia: Unionida).</title>
        <authorList>
            <person name="Smith C.H."/>
        </authorList>
    </citation>
    <scope>NUCLEOTIDE SEQUENCE</scope>
    <source>
        <strain evidence="7">CHS0354</strain>
    </source>
</reference>
<feature type="domain" description="SESTD1-like spectrin repeats region" evidence="6">
    <location>
        <begin position="451"/>
        <end position="560"/>
    </location>
</feature>
<dbReference type="GO" id="GO:0032266">
    <property type="term" value="F:phosphatidylinositol-3-phosphate binding"/>
    <property type="evidence" value="ECO:0007669"/>
    <property type="project" value="TreeGrafter"/>
</dbReference>
<feature type="region of interest" description="Disordered" evidence="3">
    <location>
        <begin position="787"/>
        <end position="949"/>
    </location>
</feature>
<organism evidence="7 8">
    <name type="scientific">Potamilus streckersoni</name>
    <dbReference type="NCBI Taxonomy" id="2493646"/>
    <lineage>
        <taxon>Eukaryota</taxon>
        <taxon>Metazoa</taxon>
        <taxon>Spiralia</taxon>
        <taxon>Lophotrochozoa</taxon>
        <taxon>Mollusca</taxon>
        <taxon>Bivalvia</taxon>
        <taxon>Autobranchia</taxon>
        <taxon>Heteroconchia</taxon>
        <taxon>Palaeoheterodonta</taxon>
        <taxon>Unionida</taxon>
        <taxon>Unionoidea</taxon>
        <taxon>Unionidae</taxon>
        <taxon>Ambleminae</taxon>
        <taxon>Lampsilini</taxon>
        <taxon>Potamilus</taxon>
    </lineage>
</organism>
<feature type="compositionally biased region" description="Polar residues" evidence="3">
    <location>
        <begin position="873"/>
        <end position="894"/>
    </location>
</feature>
<evidence type="ECO:0000256" key="4">
    <source>
        <dbReference type="SAM" id="Phobius"/>
    </source>
</evidence>
<proteinExistence type="inferred from homology"/>
<evidence type="ECO:0000256" key="1">
    <source>
        <dbReference type="ARBA" id="ARBA00022737"/>
    </source>
</evidence>
<dbReference type="InterPro" id="IPR018159">
    <property type="entry name" value="Spectrin/alpha-actinin"/>
</dbReference>
<keyword evidence="4" id="KW-1133">Transmembrane helix</keyword>
<dbReference type="Pfam" id="PF13716">
    <property type="entry name" value="CRAL_TRIO_2"/>
    <property type="match status" value="1"/>
</dbReference>
<comment type="caution">
    <text evidence="7">The sequence shown here is derived from an EMBL/GenBank/DDBJ whole genome shotgun (WGS) entry which is preliminary data.</text>
</comment>
<feature type="transmembrane region" description="Helical" evidence="4">
    <location>
        <begin position="1135"/>
        <end position="1158"/>
    </location>
</feature>
<dbReference type="EMBL" id="JAEAOA010001110">
    <property type="protein sequence ID" value="KAK3580212.1"/>
    <property type="molecule type" value="Genomic_DNA"/>
</dbReference>
<gene>
    <name evidence="7" type="ORF">CHS0354_017997</name>
</gene>
<dbReference type="InterPro" id="IPR056804">
    <property type="entry name" value="Spectrin_SESTD1"/>
</dbReference>
<dbReference type="SUPFAM" id="SSF46966">
    <property type="entry name" value="Spectrin repeat"/>
    <property type="match status" value="2"/>
</dbReference>
<feature type="domain" description="CRAL-TRIO" evidence="5">
    <location>
        <begin position="100"/>
        <end position="212"/>
    </location>
</feature>
<evidence type="ECO:0008006" key="9">
    <source>
        <dbReference type="Google" id="ProtNLM"/>
    </source>
</evidence>